<dbReference type="SUPFAM" id="SSF75304">
    <property type="entry name" value="Amidase signature (AS) enzymes"/>
    <property type="match status" value="1"/>
</dbReference>
<dbReference type="PANTHER" id="PTHR46072:SF7">
    <property type="entry name" value="AMIDASE"/>
    <property type="match status" value="1"/>
</dbReference>
<evidence type="ECO:0000313" key="3">
    <source>
        <dbReference type="Proteomes" id="UP000308092"/>
    </source>
</evidence>
<sequence length="95" mass="10403">MDSQDASWKAVADAKRAAILTAIPEEWQLAHLPSPQEVPDVTGDFIQQYLTPQKIKITEADAVKITKNTSSGQWTAVEVTEAFCHRAALAHQMVG</sequence>
<dbReference type="Gene3D" id="3.90.1300.10">
    <property type="entry name" value="Amidase signature (AS) domain"/>
    <property type="match status" value="1"/>
</dbReference>
<dbReference type="InterPro" id="IPR036928">
    <property type="entry name" value="AS_sf"/>
</dbReference>
<dbReference type="AlphaFoldDB" id="A0A4S3JMV7"/>
<comment type="caution">
    <text evidence="2">The sequence shown here is derived from an EMBL/GenBank/DDBJ whole genome shotgun (WGS) entry which is preliminary data.</text>
</comment>
<comment type="similarity">
    <text evidence="1">Belongs to the amidase family.</text>
</comment>
<organism evidence="2 3">
    <name type="scientific">Aspergillus tanneri</name>
    <dbReference type="NCBI Taxonomy" id="1220188"/>
    <lineage>
        <taxon>Eukaryota</taxon>
        <taxon>Fungi</taxon>
        <taxon>Dikarya</taxon>
        <taxon>Ascomycota</taxon>
        <taxon>Pezizomycotina</taxon>
        <taxon>Eurotiomycetes</taxon>
        <taxon>Eurotiomycetidae</taxon>
        <taxon>Eurotiales</taxon>
        <taxon>Aspergillaceae</taxon>
        <taxon>Aspergillus</taxon>
        <taxon>Aspergillus subgen. Circumdati</taxon>
    </lineage>
</organism>
<accession>A0A4S3JMV7</accession>
<dbReference type="STRING" id="1220188.A0A4S3JMV7"/>
<dbReference type="EMBL" id="SOSA01000195">
    <property type="protein sequence ID" value="THC94671.1"/>
    <property type="molecule type" value="Genomic_DNA"/>
</dbReference>
<proteinExistence type="inferred from homology"/>
<dbReference type="Proteomes" id="UP000308092">
    <property type="component" value="Unassembled WGS sequence"/>
</dbReference>
<name>A0A4S3JMV7_9EURO</name>
<keyword evidence="3" id="KW-1185">Reference proteome</keyword>
<evidence type="ECO:0000313" key="2">
    <source>
        <dbReference type="EMBL" id="THC94671.1"/>
    </source>
</evidence>
<gene>
    <name evidence="2" type="ORF">EYZ11_005856</name>
</gene>
<protein>
    <submittedName>
        <fullName evidence="2">Uncharacterized protein</fullName>
    </submittedName>
</protein>
<dbReference type="VEuPathDB" id="FungiDB:EYZ11_005856"/>
<evidence type="ECO:0000256" key="1">
    <source>
        <dbReference type="ARBA" id="ARBA00009199"/>
    </source>
</evidence>
<reference evidence="2 3" key="1">
    <citation type="submission" date="2019-03" db="EMBL/GenBank/DDBJ databases">
        <title>The genome sequence of a newly discovered highly antifungal drug resistant Aspergillus species, Aspergillus tanneri NIH 1004.</title>
        <authorList>
            <person name="Mounaud S."/>
            <person name="Singh I."/>
            <person name="Joardar V."/>
            <person name="Pakala S."/>
            <person name="Pakala S."/>
            <person name="Venepally P."/>
            <person name="Hoover J."/>
            <person name="Nierman W."/>
            <person name="Chung J."/>
            <person name="Losada L."/>
        </authorList>
    </citation>
    <scope>NUCLEOTIDE SEQUENCE [LARGE SCALE GENOMIC DNA]</scope>
    <source>
        <strain evidence="2 3">NIH1004</strain>
    </source>
</reference>
<dbReference type="PANTHER" id="PTHR46072">
    <property type="entry name" value="AMIDASE-RELATED-RELATED"/>
    <property type="match status" value="1"/>
</dbReference>